<protein>
    <submittedName>
        <fullName evidence="2">Uncharacterized protein</fullName>
    </submittedName>
</protein>
<sequence>MRNIDINLYSAGGVEDYYIKVPCRGTVKSMTILANATMVATGTIKALRSTTAVNTATAPTGDTAAGTELVGVPDTTYKDLVFDPDSDTVANQKIKISFDTTILGGAANVLVQIEYDDSAYVEMAASEA</sequence>
<proteinExistence type="predicted"/>
<dbReference type="EMBL" id="MT144698">
    <property type="protein sequence ID" value="QJH97725.1"/>
    <property type="molecule type" value="Genomic_DNA"/>
</dbReference>
<accession>A0A6M3KIR7</accession>
<dbReference type="AlphaFoldDB" id="A0A6M3KIR7"/>
<evidence type="ECO:0000313" key="1">
    <source>
        <dbReference type="EMBL" id="QJA67584.1"/>
    </source>
</evidence>
<name>A0A6M3KIR7_9ZZZZ</name>
<dbReference type="EMBL" id="MT142474">
    <property type="protein sequence ID" value="QJA81939.1"/>
    <property type="molecule type" value="Genomic_DNA"/>
</dbReference>
<dbReference type="EMBL" id="MT141573">
    <property type="protein sequence ID" value="QJA67584.1"/>
    <property type="molecule type" value="Genomic_DNA"/>
</dbReference>
<evidence type="ECO:0000313" key="2">
    <source>
        <dbReference type="EMBL" id="QJA81939.1"/>
    </source>
</evidence>
<gene>
    <name evidence="2" type="ORF">MM415A00473_0033</name>
    <name evidence="1" type="ORF">MM415B00199_0039</name>
    <name evidence="3" type="ORF">TM448B01064_0025</name>
</gene>
<reference evidence="2" key="1">
    <citation type="submission" date="2020-03" db="EMBL/GenBank/DDBJ databases">
        <title>The deep terrestrial virosphere.</title>
        <authorList>
            <person name="Holmfeldt K."/>
            <person name="Nilsson E."/>
            <person name="Simone D."/>
            <person name="Lopez-Fernandez M."/>
            <person name="Wu X."/>
            <person name="de Brujin I."/>
            <person name="Lundin D."/>
            <person name="Andersson A."/>
            <person name="Bertilsson S."/>
            <person name="Dopson M."/>
        </authorList>
    </citation>
    <scope>NUCLEOTIDE SEQUENCE</scope>
    <source>
        <strain evidence="2">MM415A00473</strain>
        <strain evidence="1">MM415B00199</strain>
        <strain evidence="3">TM448B01064</strain>
    </source>
</reference>
<organism evidence="2">
    <name type="scientific">viral metagenome</name>
    <dbReference type="NCBI Taxonomy" id="1070528"/>
    <lineage>
        <taxon>unclassified sequences</taxon>
        <taxon>metagenomes</taxon>
        <taxon>organismal metagenomes</taxon>
    </lineage>
</organism>
<evidence type="ECO:0000313" key="3">
    <source>
        <dbReference type="EMBL" id="QJH97725.1"/>
    </source>
</evidence>